<feature type="region of interest" description="Disordered" evidence="6">
    <location>
        <begin position="68"/>
        <end position="95"/>
    </location>
</feature>
<evidence type="ECO:0000256" key="3">
    <source>
        <dbReference type="ARBA" id="ARBA00022884"/>
    </source>
</evidence>
<dbReference type="Proteomes" id="UP000006727">
    <property type="component" value="Chromosome 24"/>
</dbReference>
<evidence type="ECO:0000313" key="9">
    <source>
        <dbReference type="Proteomes" id="UP000006727"/>
    </source>
</evidence>
<dbReference type="GO" id="GO:0070181">
    <property type="term" value="F:small ribosomal subunit rRNA binding"/>
    <property type="evidence" value="ECO:0000318"/>
    <property type="project" value="GO_Central"/>
</dbReference>
<organism evidence="7">
    <name type="scientific">Physcomitrium patens</name>
    <name type="common">Spreading-leaved earth moss</name>
    <name type="synonym">Physcomitrella patens</name>
    <dbReference type="NCBI Taxonomy" id="3218"/>
    <lineage>
        <taxon>Eukaryota</taxon>
        <taxon>Viridiplantae</taxon>
        <taxon>Streptophyta</taxon>
        <taxon>Embryophyta</taxon>
        <taxon>Bryophyta</taxon>
        <taxon>Bryophytina</taxon>
        <taxon>Bryopsida</taxon>
        <taxon>Funariidae</taxon>
        <taxon>Funariales</taxon>
        <taxon>Funariaceae</taxon>
        <taxon>Physcomitrium</taxon>
    </lineage>
</organism>
<dbReference type="InterPro" id="IPR036510">
    <property type="entry name" value="Ribosomal_bS20_sf"/>
</dbReference>
<dbReference type="PaxDb" id="3218-PP1S323_3V6.2"/>
<dbReference type="PANTHER" id="PTHR33398:SF1">
    <property type="entry name" value="SMALL RIBOSOMAL SUBUNIT PROTEIN BS20C"/>
    <property type="match status" value="1"/>
</dbReference>
<evidence type="ECO:0000256" key="5">
    <source>
        <dbReference type="ARBA" id="ARBA00023274"/>
    </source>
</evidence>
<dbReference type="OrthoDB" id="4825at2759"/>
<keyword evidence="2" id="KW-0699">rRNA-binding</keyword>
<name>A0A2K1IH53_PHYPA</name>
<dbReference type="EMBL" id="ABEU02000024">
    <property type="protein sequence ID" value="PNR28601.1"/>
    <property type="molecule type" value="Genomic_DNA"/>
</dbReference>
<keyword evidence="3" id="KW-0694">RNA-binding</keyword>
<dbReference type="GeneID" id="112276867"/>
<dbReference type="Pfam" id="PF01649">
    <property type="entry name" value="Ribosomal_S20p"/>
    <property type="match status" value="1"/>
</dbReference>
<feature type="compositionally biased region" description="Basic and acidic residues" evidence="6">
    <location>
        <begin position="72"/>
        <end position="87"/>
    </location>
</feature>
<dbReference type="GO" id="GO:0003735">
    <property type="term" value="F:structural constituent of ribosome"/>
    <property type="evidence" value="ECO:0007669"/>
    <property type="project" value="InterPro"/>
</dbReference>
<keyword evidence="5" id="KW-0687">Ribonucleoprotein</keyword>
<evidence type="ECO:0000256" key="2">
    <source>
        <dbReference type="ARBA" id="ARBA00022730"/>
    </source>
</evidence>
<proteinExistence type="inferred from homology"/>
<evidence type="ECO:0000256" key="6">
    <source>
        <dbReference type="SAM" id="MobiDB-lite"/>
    </source>
</evidence>
<evidence type="ECO:0008006" key="10">
    <source>
        <dbReference type="Google" id="ProtNLM"/>
    </source>
</evidence>
<dbReference type="InterPro" id="IPR002583">
    <property type="entry name" value="Ribosomal_bS20"/>
</dbReference>
<sequence length="184" mass="19811">MAMAVGSSCRATVGSLPVAQVVSVRASSPRSTVSLSSAFVGLHLQGVACRSSVVSPVTRRSVVVRAAAAPTKKPDQADKRARQNEKRRVYHKAKKSEVSTRMKKVFVALDGLKKKTDATEEDFKPIEKLIGEAFKIIDKAAKVGSLHRNKAGHQKSRLSRAKRTMMIQLGLYTPSAPSSEPTAA</sequence>
<dbReference type="PANTHER" id="PTHR33398">
    <property type="entry name" value="30S RIBOSOMAL PROTEIN S20"/>
    <property type="match status" value="1"/>
</dbReference>
<dbReference type="Gene3D" id="1.20.58.110">
    <property type="entry name" value="Ribosomal protein S20"/>
    <property type="match status" value="1"/>
</dbReference>
<evidence type="ECO:0000313" key="7">
    <source>
        <dbReference type="EMBL" id="PNR28601.1"/>
    </source>
</evidence>
<comment type="similarity">
    <text evidence="1">Belongs to the bacterial ribosomal protein bS20 family.</text>
</comment>
<reference evidence="7 9" key="2">
    <citation type="journal article" date="2018" name="Plant J.">
        <title>The Physcomitrella patens chromosome-scale assembly reveals moss genome structure and evolution.</title>
        <authorList>
            <person name="Lang D."/>
            <person name="Ullrich K.K."/>
            <person name="Murat F."/>
            <person name="Fuchs J."/>
            <person name="Jenkins J."/>
            <person name="Haas F.B."/>
            <person name="Piednoel M."/>
            <person name="Gundlach H."/>
            <person name="Van Bel M."/>
            <person name="Meyberg R."/>
            <person name="Vives C."/>
            <person name="Morata J."/>
            <person name="Symeonidi A."/>
            <person name="Hiss M."/>
            <person name="Muchero W."/>
            <person name="Kamisugi Y."/>
            <person name="Saleh O."/>
            <person name="Blanc G."/>
            <person name="Decker E.L."/>
            <person name="van Gessel N."/>
            <person name="Grimwood J."/>
            <person name="Hayes R.D."/>
            <person name="Graham S.W."/>
            <person name="Gunter L.E."/>
            <person name="McDaniel S.F."/>
            <person name="Hoernstein S.N.W."/>
            <person name="Larsson A."/>
            <person name="Li F.W."/>
            <person name="Perroud P.F."/>
            <person name="Phillips J."/>
            <person name="Ranjan P."/>
            <person name="Rokshar D.S."/>
            <person name="Rothfels C.J."/>
            <person name="Schneider L."/>
            <person name="Shu S."/>
            <person name="Stevenson D.W."/>
            <person name="Thummler F."/>
            <person name="Tillich M."/>
            <person name="Villarreal Aguilar J.C."/>
            <person name="Widiez T."/>
            <person name="Wong G.K."/>
            <person name="Wymore A."/>
            <person name="Zhang Y."/>
            <person name="Zimmer A.D."/>
            <person name="Quatrano R.S."/>
            <person name="Mayer K.F.X."/>
            <person name="Goodstein D."/>
            <person name="Casacuberta J.M."/>
            <person name="Vandepoele K."/>
            <person name="Reski R."/>
            <person name="Cuming A.C."/>
            <person name="Tuskan G.A."/>
            <person name="Maumus F."/>
            <person name="Salse J."/>
            <person name="Schmutz J."/>
            <person name="Rensing S.A."/>
        </authorList>
    </citation>
    <scope>NUCLEOTIDE SEQUENCE [LARGE SCALE GENOMIC DNA]</scope>
    <source>
        <strain evidence="8 9">cv. Gransden 2004</strain>
    </source>
</reference>
<dbReference type="RefSeq" id="XP_024364416.1">
    <property type="nucleotide sequence ID" value="XM_024508648.2"/>
</dbReference>
<dbReference type="EnsemblPlants" id="Pp3c24_17080V3.2">
    <property type="protein sequence ID" value="Pp3c24_17080V3.2"/>
    <property type="gene ID" value="Pp3c24_17080"/>
</dbReference>
<dbReference type="HAMAP" id="MF_00500">
    <property type="entry name" value="Ribosomal_bS20"/>
    <property type="match status" value="1"/>
</dbReference>
<reference evidence="7 9" key="1">
    <citation type="journal article" date="2008" name="Science">
        <title>The Physcomitrella genome reveals evolutionary insights into the conquest of land by plants.</title>
        <authorList>
            <person name="Rensing S."/>
            <person name="Lang D."/>
            <person name="Zimmer A."/>
            <person name="Terry A."/>
            <person name="Salamov A."/>
            <person name="Shapiro H."/>
            <person name="Nishiyama T."/>
            <person name="Perroud P.-F."/>
            <person name="Lindquist E."/>
            <person name="Kamisugi Y."/>
            <person name="Tanahashi T."/>
            <person name="Sakakibara K."/>
            <person name="Fujita T."/>
            <person name="Oishi K."/>
            <person name="Shin-I T."/>
            <person name="Kuroki Y."/>
            <person name="Toyoda A."/>
            <person name="Suzuki Y."/>
            <person name="Hashimoto A."/>
            <person name="Yamaguchi K."/>
            <person name="Sugano A."/>
            <person name="Kohara Y."/>
            <person name="Fujiyama A."/>
            <person name="Anterola A."/>
            <person name="Aoki S."/>
            <person name="Ashton N."/>
            <person name="Barbazuk W.B."/>
            <person name="Barker E."/>
            <person name="Bennetzen J."/>
            <person name="Bezanilla M."/>
            <person name="Blankenship R."/>
            <person name="Cho S.H."/>
            <person name="Dutcher S."/>
            <person name="Estelle M."/>
            <person name="Fawcett J.A."/>
            <person name="Gundlach H."/>
            <person name="Hanada K."/>
            <person name="Heyl A."/>
            <person name="Hicks K.A."/>
            <person name="Hugh J."/>
            <person name="Lohr M."/>
            <person name="Mayer K."/>
            <person name="Melkozernov A."/>
            <person name="Murata T."/>
            <person name="Nelson D."/>
            <person name="Pils B."/>
            <person name="Prigge M."/>
            <person name="Reiss B."/>
            <person name="Renner T."/>
            <person name="Rombauts S."/>
            <person name="Rushton P."/>
            <person name="Sanderfoot A."/>
            <person name="Schween G."/>
            <person name="Shiu S.-H."/>
            <person name="Stueber K."/>
            <person name="Theodoulou F.L."/>
            <person name="Tu H."/>
            <person name="Van de Peer Y."/>
            <person name="Verrier P.J."/>
            <person name="Waters E."/>
            <person name="Wood A."/>
            <person name="Yang L."/>
            <person name="Cove D."/>
            <person name="Cuming A."/>
            <person name="Hasebe M."/>
            <person name="Lucas S."/>
            <person name="Mishler D.B."/>
            <person name="Reski R."/>
            <person name="Grigoriev I."/>
            <person name="Quatrano R.S."/>
            <person name="Boore J.L."/>
        </authorList>
    </citation>
    <scope>NUCLEOTIDE SEQUENCE [LARGE SCALE GENOMIC DNA]</scope>
    <source>
        <strain evidence="8 9">cv. Gransden 2004</strain>
    </source>
</reference>
<dbReference type="OMA" id="CATRVKK"/>
<gene>
    <name evidence="8" type="primary">LOC112276867</name>
    <name evidence="7" type="ORF">PHYPA_029193</name>
</gene>
<dbReference type="GO" id="GO:0006412">
    <property type="term" value="P:translation"/>
    <property type="evidence" value="ECO:0007669"/>
    <property type="project" value="InterPro"/>
</dbReference>
<protein>
    <recommendedName>
        <fullName evidence="10">30S ribosomal protein S20, chloroplastic</fullName>
    </recommendedName>
</protein>
<reference evidence="8" key="3">
    <citation type="submission" date="2020-12" db="UniProtKB">
        <authorList>
            <consortium name="EnsemblPlants"/>
        </authorList>
    </citation>
    <scope>IDENTIFICATION</scope>
</reference>
<dbReference type="GO" id="GO:0015935">
    <property type="term" value="C:small ribosomal subunit"/>
    <property type="evidence" value="ECO:0000318"/>
    <property type="project" value="GO_Central"/>
</dbReference>
<dbReference type="STRING" id="3218.A0A2K1IH53"/>
<keyword evidence="9" id="KW-1185">Reference proteome</keyword>
<dbReference type="Gramene" id="Pp3c24_17080V3.2">
    <property type="protein sequence ID" value="Pp3c24_17080V3.2"/>
    <property type="gene ID" value="Pp3c24_17080"/>
</dbReference>
<dbReference type="Gramene" id="Pp3c24_17080V3.1">
    <property type="protein sequence ID" value="Pp3c24_17080V3.1"/>
    <property type="gene ID" value="Pp3c24_17080"/>
</dbReference>
<evidence type="ECO:0000256" key="1">
    <source>
        <dbReference type="ARBA" id="ARBA00007634"/>
    </source>
</evidence>
<dbReference type="EnsemblPlants" id="Pp3c24_17080V3.1">
    <property type="protein sequence ID" value="Pp3c24_17080V3.1"/>
    <property type="gene ID" value="Pp3c24_17080"/>
</dbReference>
<dbReference type="AlphaFoldDB" id="A0A2K1IH53"/>
<evidence type="ECO:0000256" key="4">
    <source>
        <dbReference type="ARBA" id="ARBA00022980"/>
    </source>
</evidence>
<evidence type="ECO:0000313" key="8">
    <source>
        <dbReference type="EnsemblPlants" id="Pp3c24_17080V3.1"/>
    </source>
</evidence>
<accession>A0A2K1IH53</accession>
<dbReference type="SUPFAM" id="SSF46992">
    <property type="entry name" value="Ribosomal protein S20"/>
    <property type="match status" value="1"/>
</dbReference>
<keyword evidence="4" id="KW-0689">Ribosomal protein</keyword>
<dbReference type="NCBIfam" id="TIGR00029">
    <property type="entry name" value="S20"/>
    <property type="match status" value="1"/>
</dbReference>